<evidence type="ECO:0000313" key="17">
    <source>
        <dbReference type="Proteomes" id="UP000199478"/>
    </source>
</evidence>
<feature type="transmembrane region" description="Helical" evidence="14">
    <location>
        <begin position="12"/>
        <end position="30"/>
    </location>
</feature>
<dbReference type="SUPFAM" id="SSF54534">
    <property type="entry name" value="FKBP-like"/>
    <property type="match status" value="1"/>
</dbReference>
<dbReference type="PANTHER" id="PTHR47529:SF1">
    <property type="entry name" value="PERIPLASMIC CHAPERONE PPID"/>
    <property type="match status" value="1"/>
</dbReference>
<feature type="domain" description="PpiC" evidence="15">
    <location>
        <begin position="379"/>
        <end position="466"/>
    </location>
</feature>
<keyword evidence="4" id="KW-0997">Cell inner membrane</keyword>
<dbReference type="OrthoDB" id="9768393at2"/>
<keyword evidence="5 14" id="KW-0812">Transmembrane</keyword>
<gene>
    <name evidence="16" type="ORF">SAMN04488005_1134</name>
</gene>
<dbReference type="Gene3D" id="1.10.4030.10">
    <property type="entry name" value="Porin chaperone SurA, peptide-binding domain"/>
    <property type="match status" value="1"/>
</dbReference>
<dbReference type="Pfam" id="PF13624">
    <property type="entry name" value="SurA_N_3"/>
    <property type="match status" value="1"/>
</dbReference>
<keyword evidence="16" id="KW-0413">Isomerase</keyword>
<dbReference type="GO" id="GO:0003755">
    <property type="term" value="F:peptidyl-prolyl cis-trans isomerase activity"/>
    <property type="evidence" value="ECO:0007669"/>
    <property type="project" value="InterPro"/>
</dbReference>
<dbReference type="PANTHER" id="PTHR47529">
    <property type="entry name" value="PEPTIDYL-PROLYL CIS-TRANS ISOMERASE D"/>
    <property type="match status" value="1"/>
</dbReference>
<dbReference type="Pfam" id="PF13145">
    <property type="entry name" value="Rotamase_2"/>
    <property type="match status" value="2"/>
</dbReference>
<evidence type="ECO:0000256" key="2">
    <source>
        <dbReference type="ARBA" id="ARBA00018370"/>
    </source>
</evidence>
<evidence type="ECO:0000256" key="10">
    <source>
        <dbReference type="ARBA" id="ARBA00031484"/>
    </source>
</evidence>
<accession>A0A1I6G625</accession>
<evidence type="ECO:0000256" key="4">
    <source>
        <dbReference type="ARBA" id="ARBA00022519"/>
    </source>
</evidence>
<evidence type="ECO:0000256" key="11">
    <source>
        <dbReference type="ARBA" id="ARBA00038408"/>
    </source>
</evidence>
<reference evidence="17" key="1">
    <citation type="submission" date="2016-10" db="EMBL/GenBank/DDBJ databases">
        <authorList>
            <person name="Varghese N."/>
            <person name="Submissions S."/>
        </authorList>
    </citation>
    <scope>NUCLEOTIDE SEQUENCE [LARGE SCALE GENOMIC DNA]</scope>
    <source>
        <strain evidence="17">DSM 26879</strain>
    </source>
</reference>
<dbReference type="RefSeq" id="WP_090197486.1">
    <property type="nucleotide sequence ID" value="NZ_FOYP01000001.1"/>
</dbReference>
<dbReference type="InterPro" id="IPR046357">
    <property type="entry name" value="PPIase_dom_sf"/>
</dbReference>
<dbReference type="SUPFAM" id="SSF109998">
    <property type="entry name" value="Triger factor/SurA peptide-binding domain-like"/>
    <property type="match status" value="1"/>
</dbReference>
<keyword evidence="3" id="KW-1003">Cell membrane</keyword>
<comment type="similarity">
    <text evidence="11">Belongs to the PpiD chaperone family.</text>
</comment>
<dbReference type="STRING" id="390270.SAMN04488005_1134"/>
<dbReference type="Gene3D" id="3.10.50.40">
    <property type="match status" value="1"/>
</dbReference>
<feature type="domain" description="PpiC" evidence="15">
    <location>
        <begin position="242"/>
        <end position="360"/>
    </location>
</feature>
<proteinExistence type="inferred from homology"/>
<name>A0A1I6G625_9RHOB</name>
<dbReference type="AlphaFoldDB" id="A0A1I6G625"/>
<comment type="subcellular location">
    <subcellularLocation>
        <location evidence="1">Cell inner membrane</location>
        <topology evidence="1">Single-pass type II membrane protein</topology>
        <orientation evidence="1">Periplasmic side</orientation>
    </subcellularLocation>
</comment>
<dbReference type="GO" id="GO:0005886">
    <property type="term" value="C:plasma membrane"/>
    <property type="evidence" value="ECO:0007669"/>
    <property type="project" value="UniProtKB-SubCell"/>
</dbReference>
<dbReference type="InterPro" id="IPR052029">
    <property type="entry name" value="PpiD_chaperone"/>
</dbReference>
<keyword evidence="6 14" id="KW-1133">Transmembrane helix</keyword>
<dbReference type="InterPro" id="IPR000297">
    <property type="entry name" value="PPIase_PpiC"/>
</dbReference>
<evidence type="ECO:0000256" key="1">
    <source>
        <dbReference type="ARBA" id="ARBA00004382"/>
    </source>
</evidence>
<dbReference type="EMBL" id="FOYP01000001">
    <property type="protein sequence ID" value="SFR37634.1"/>
    <property type="molecule type" value="Genomic_DNA"/>
</dbReference>
<sequence length="612" mass="65025">MSEKKKNKVGPLIIVGVVLVGMAGFGSGGFTGNISSLGTVGDKDVPINAYQQQLNQQIQALSQQFGTPVSFQQAVAFGVDRSALQAVIRNRTLDNETAQLGLSVGDQRVFDQLKSIPAFQGAGGFNAESYRLSLQQSGQSEAAFETNLRDEMARVLLQASVVSGLPEMDRFGETLIGFIGEKRSATWAFVDADMLTAPLPAPTETQIQDYYEANPAAFTLPEARDITYVWLTPDMIQGEMEVTDTAIAQLYQDRIAEFMQPERRLVERLVYLDAAKADEARARLDAGEVTFDALVAERGLTLNDVDMGDVDQEELRAAGEAVFAAQAGDVVGPFNSPLGPALFRMNAVLSAQETTLEEATPELRDELAADAARAVISGSADAILDLVAGGATLEDLAERTDLQLGTIRWTTEVAEGIAAYDNFRDAAAAAQTGSFAELLDLADGGVFALRLDGITPPTVQPLDDVRAQAETGAVAQIRQDAVRALAEDMAAQIDPQTAFDTLGLAQESGTDITRTGFVEGTPATFNTTLFEASVGAVNVLDAGDRALILRLDAIAAPDTQDALVAGQIESLAQTATTGIAQDIFAAYAAQLQKDTDVNINQATVNAVNAQFQ</sequence>
<keyword evidence="7 14" id="KW-0472">Membrane</keyword>
<evidence type="ECO:0000256" key="13">
    <source>
        <dbReference type="ARBA" id="ARBA00042775"/>
    </source>
</evidence>
<evidence type="ECO:0000256" key="8">
    <source>
        <dbReference type="ARBA" id="ARBA00023186"/>
    </source>
</evidence>
<protein>
    <recommendedName>
        <fullName evidence="2">Parvulin-like PPIase</fullName>
    </recommendedName>
    <alternativeName>
        <fullName evidence="9">Peptidyl-prolyl cis-trans isomerase plp</fullName>
    </alternativeName>
    <alternativeName>
        <fullName evidence="12">Periplasmic chaperone PpiD</fullName>
    </alternativeName>
    <alternativeName>
        <fullName evidence="13">Periplasmic folding chaperone</fullName>
    </alternativeName>
    <alternativeName>
        <fullName evidence="10">Rotamase plp</fullName>
    </alternativeName>
</protein>
<evidence type="ECO:0000313" key="16">
    <source>
        <dbReference type="EMBL" id="SFR37634.1"/>
    </source>
</evidence>
<keyword evidence="8" id="KW-0143">Chaperone</keyword>
<evidence type="ECO:0000256" key="7">
    <source>
        <dbReference type="ARBA" id="ARBA00023136"/>
    </source>
</evidence>
<evidence type="ECO:0000259" key="15">
    <source>
        <dbReference type="Pfam" id="PF13145"/>
    </source>
</evidence>
<evidence type="ECO:0000256" key="12">
    <source>
        <dbReference type="ARBA" id="ARBA00040743"/>
    </source>
</evidence>
<evidence type="ECO:0000256" key="5">
    <source>
        <dbReference type="ARBA" id="ARBA00022692"/>
    </source>
</evidence>
<evidence type="ECO:0000256" key="6">
    <source>
        <dbReference type="ARBA" id="ARBA00022989"/>
    </source>
</evidence>
<organism evidence="16 17">
    <name type="scientific">Yoonia tamlensis</name>
    <dbReference type="NCBI Taxonomy" id="390270"/>
    <lineage>
        <taxon>Bacteria</taxon>
        <taxon>Pseudomonadati</taxon>
        <taxon>Pseudomonadota</taxon>
        <taxon>Alphaproteobacteria</taxon>
        <taxon>Rhodobacterales</taxon>
        <taxon>Paracoccaceae</taxon>
        <taxon>Yoonia</taxon>
    </lineage>
</organism>
<keyword evidence="17" id="KW-1185">Reference proteome</keyword>
<evidence type="ECO:0000256" key="9">
    <source>
        <dbReference type="ARBA" id="ARBA00030642"/>
    </source>
</evidence>
<dbReference type="InterPro" id="IPR027304">
    <property type="entry name" value="Trigger_fact/SurA_dom_sf"/>
</dbReference>
<dbReference type="Proteomes" id="UP000199478">
    <property type="component" value="Unassembled WGS sequence"/>
</dbReference>
<evidence type="ECO:0000256" key="3">
    <source>
        <dbReference type="ARBA" id="ARBA00022475"/>
    </source>
</evidence>
<evidence type="ECO:0000256" key="14">
    <source>
        <dbReference type="SAM" id="Phobius"/>
    </source>
</evidence>